<proteinExistence type="predicted"/>
<dbReference type="EMBL" id="ACCJ01000464">
    <property type="protein sequence ID" value="EEG52255.1"/>
    <property type="molecule type" value="Genomic_DNA"/>
</dbReference>
<sequence length="40" mass="4360">MICRGKGERSGPGWVVRTKKVPITADAAIETNKIRGATQY</sequence>
<evidence type="ECO:0000313" key="2">
    <source>
        <dbReference type="Proteomes" id="UP000004756"/>
    </source>
</evidence>
<name>C0D8S3_9FIRM</name>
<evidence type="ECO:0000313" key="1">
    <source>
        <dbReference type="EMBL" id="EEG52255.1"/>
    </source>
</evidence>
<protein>
    <submittedName>
        <fullName evidence="1">Uncharacterized protein</fullName>
    </submittedName>
</protein>
<organism evidence="1 2">
    <name type="scientific">[Clostridium] asparagiforme DSM 15981</name>
    <dbReference type="NCBI Taxonomy" id="518636"/>
    <lineage>
        <taxon>Bacteria</taxon>
        <taxon>Bacillati</taxon>
        <taxon>Bacillota</taxon>
        <taxon>Clostridia</taxon>
        <taxon>Lachnospirales</taxon>
        <taxon>Lachnospiraceae</taxon>
        <taxon>Enterocloster</taxon>
    </lineage>
</organism>
<accession>C0D8S3</accession>
<dbReference type="Proteomes" id="UP000004756">
    <property type="component" value="Unassembled WGS sequence"/>
</dbReference>
<reference evidence="1 2" key="1">
    <citation type="submission" date="2009-01" db="EMBL/GenBank/DDBJ databases">
        <authorList>
            <person name="Fulton L."/>
            <person name="Clifton S."/>
            <person name="Fulton B."/>
            <person name="Xu J."/>
            <person name="Minx P."/>
            <person name="Pepin K.H."/>
            <person name="Johnson M."/>
            <person name="Bhonagiri V."/>
            <person name="Nash W.E."/>
            <person name="Mardis E.R."/>
            <person name="Wilson R.K."/>
        </authorList>
    </citation>
    <scope>NUCLEOTIDE SEQUENCE [LARGE SCALE GENOMIC DNA]</scope>
    <source>
        <strain evidence="1 2">DSM 15981</strain>
    </source>
</reference>
<keyword evidence="2" id="KW-1185">Reference proteome</keyword>
<dbReference type="HOGENOM" id="CLU_3287165_0_0_9"/>
<dbReference type="AlphaFoldDB" id="C0D8S3"/>
<comment type="caution">
    <text evidence="1">The sequence shown here is derived from an EMBL/GenBank/DDBJ whole genome shotgun (WGS) entry which is preliminary data.</text>
</comment>
<reference evidence="1 2" key="2">
    <citation type="submission" date="2009-02" db="EMBL/GenBank/DDBJ databases">
        <title>Draft genome sequence of Clostridium asparagiforme (DSM 15981).</title>
        <authorList>
            <person name="Sudarsanam P."/>
            <person name="Ley R."/>
            <person name="Guruge J."/>
            <person name="Turnbaugh P.J."/>
            <person name="Mahowald M."/>
            <person name="Liep D."/>
            <person name="Gordon J."/>
        </authorList>
    </citation>
    <scope>NUCLEOTIDE SEQUENCE [LARGE SCALE GENOMIC DNA]</scope>
    <source>
        <strain evidence="1 2">DSM 15981</strain>
    </source>
</reference>
<gene>
    <name evidence="1" type="ORF">CLOSTASPAR_05672</name>
</gene>